<dbReference type="EMBL" id="CM055760">
    <property type="protein sequence ID" value="KAJ7986960.1"/>
    <property type="molecule type" value="Genomic_DNA"/>
</dbReference>
<evidence type="ECO:0000313" key="2">
    <source>
        <dbReference type="Proteomes" id="UP001157502"/>
    </source>
</evidence>
<sequence>MRAIGSPRLPVAGLSSPEKSCGRPLLQTDSSRTSLPHPTGREEDTDPTSAKMSLARLHDKHKLRKYWEEKIETHCDMMGNEETRLRNSALSRLREEWLRRLKLRSQQLENFEEERMRTAKMATE</sequence>
<protein>
    <submittedName>
        <fullName evidence="1">Uncharacterized protein</fullName>
    </submittedName>
</protein>
<comment type="caution">
    <text evidence="1">The sequence shown here is derived from an EMBL/GenBank/DDBJ whole genome shotgun (WGS) entry which is preliminary data.</text>
</comment>
<gene>
    <name evidence="1" type="ORF">DPEC_G00333790</name>
</gene>
<reference evidence="1" key="1">
    <citation type="submission" date="2021-05" db="EMBL/GenBank/DDBJ databases">
        <authorList>
            <person name="Pan Q."/>
            <person name="Jouanno E."/>
            <person name="Zahm M."/>
            <person name="Klopp C."/>
            <person name="Cabau C."/>
            <person name="Louis A."/>
            <person name="Berthelot C."/>
            <person name="Parey E."/>
            <person name="Roest Crollius H."/>
            <person name="Montfort J."/>
            <person name="Robinson-Rechavi M."/>
            <person name="Bouchez O."/>
            <person name="Lampietro C."/>
            <person name="Lopez Roques C."/>
            <person name="Donnadieu C."/>
            <person name="Postlethwait J."/>
            <person name="Bobe J."/>
            <person name="Dillon D."/>
            <person name="Chandos A."/>
            <person name="von Hippel F."/>
            <person name="Guiguen Y."/>
        </authorList>
    </citation>
    <scope>NUCLEOTIDE SEQUENCE</scope>
    <source>
        <strain evidence="1">YG-Jan2019</strain>
    </source>
</reference>
<proteinExistence type="predicted"/>
<accession>A0ACC2F6P2</accession>
<organism evidence="1 2">
    <name type="scientific">Dallia pectoralis</name>
    <name type="common">Alaska blackfish</name>
    <dbReference type="NCBI Taxonomy" id="75939"/>
    <lineage>
        <taxon>Eukaryota</taxon>
        <taxon>Metazoa</taxon>
        <taxon>Chordata</taxon>
        <taxon>Craniata</taxon>
        <taxon>Vertebrata</taxon>
        <taxon>Euteleostomi</taxon>
        <taxon>Actinopterygii</taxon>
        <taxon>Neopterygii</taxon>
        <taxon>Teleostei</taxon>
        <taxon>Protacanthopterygii</taxon>
        <taxon>Esociformes</taxon>
        <taxon>Umbridae</taxon>
        <taxon>Dallia</taxon>
    </lineage>
</organism>
<name>A0ACC2F6P2_DALPE</name>
<evidence type="ECO:0000313" key="1">
    <source>
        <dbReference type="EMBL" id="KAJ7986960.1"/>
    </source>
</evidence>
<keyword evidence="2" id="KW-1185">Reference proteome</keyword>
<dbReference type="Proteomes" id="UP001157502">
    <property type="component" value="Chromosome 33"/>
</dbReference>